<keyword evidence="8" id="KW-1185">Reference proteome</keyword>
<dbReference type="InterPro" id="IPR018062">
    <property type="entry name" value="HTH_AraC-typ_CS"/>
</dbReference>
<dbReference type="STRING" id="455193.SAMN05421805_102373"/>
<dbReference type="InterPro" id="IPR009057">
    <property type="entry name" value="Homeodomain-like_sf"/>
</dbReference>
<dbReference type="InterPro" id="IPR050204">
    <property type="entry name" value="AraC_XylS_family_regulators"/>
</dbReference>
<dbReference type="GO" id="GO:0003700">
    <property type="term" value="F:DNA-binding transcription factor activity"/>
    <property type="evidence" value="ECO:0007669"/>
    <property type="project" value="InterPro"/>
</dbReference>
<dbReference type="Proteomes" id="UP000199398">
    <property type="component" value="Unassembled WGS sequence"/>
</dbReference>
<accession>A0A1I4VU18</accession>
<evidence type="ECO:0000256" key="3">
    <source>
        <dbReference type="ARBA" id="ARBA00023163"/>
    </source>
</evidence>
<gene>
    <name evidence="5" type="ORF">ATL45_5614</name>
    <name evidence="6" type="ORF">SAMN05421805_102373</name>
</gene>
<dbReference type="AlphaFoldDB" id="A0A1I4VU18"/>
<evidence type="ECO:0000256" key="1">
    <source>
        <dbReference type="ARBA" id="ARBA00023015"/>
    </source>
</evidence>
<dbReference type="RefSeq" id="WP_093148988.1">
    <property type="nucleotide sequence ID" value="NZ_FOUP01000002.1"/>
</dbReference>
<dbReference type="SMART" id="SM00342">
    <property type="entry name" value="HTH_ARAC"/>
    <property type="match status" value="1"/>
</dbReference>
<dbReference type="InterPro" id="IPR020449">
    <property type="entry name" value="Tscrpt_reg_AraC-type_HTH"/>
</dbReference>
<reference evidence="6 7" key="1">
    <citation type="submission" date="2016-10" db="EMBL/GenBank/DDBJ databases">
        <authorList>
            <person name="de Groot N.N."/>
        </authorList>
    </citation>
    <scope>NUCLEOTIDE SEQUENCE [LARGE SCALE GENOMIC DNA]</scope>
    <source>
        <strain evidence="6 7">CPCC 201259</strain>
    </source>
</reference>
<evidence type="ECO:0000256" key="2">
    <source>
        <dbReference type="ARBA" id="ARBA00023125"/>
    </source>
</evidence>
<organism evidence="6 7">
    <name type="scientific">Saccharopolyspora antimicrobica</name>
    <dbReference type="NCBI Taxonomy" id="455193"/>
    <lineage>
        <taxon>Bacteria</taxon>
        <taxon>Bacillati</taxon>
        <taxon>Actinomycetota</taxon>
        <taxon>Actinomycetes</taxon>
        <taxon>Pseudonocardiales</taxon>
        <taxon>Pseudonocardiaceae</taxon>
        <taxon>Saccharopolyspora</taxon>
    </lineage>
</organism>
<name>A0A1I4VU18_9PSEU</name>
<keyword evidence="2 6" id="KW-0238">DNA-binding</keyword>
<evidence type="ECO:0000313" key="8">
    <source>
        <dbReference type="Proteomes" id="UP000270697"/>
    </source>
</evidence>
<reference evidence="5 8" key="2">
    <citation type="submission" date="2018-10" db="EMBL/GenBank/DDBJ databases">
        <title>Sequencing the genomes of 1000 actinobacteria strains.</title>
        <authorList>
            <person name="Klenk H.-P."/>
        </authorList>
    </citation>
    <scope>NUCLEOTIDE SEQUENCE [LARGE SCALE GENOMIC DNA]</scope>
    <source>
        <strain evidence="5 8">DSM 45119</strain>
    </source>
</reference>
<dbReference type="Pfam" id="PF12833">
    <property type="entry name" value="HTH_18"/>
    <property type="match status" value="1"/>
</dbReference>
<keyword evidence="1" id="KW-0805">Transcription regulation</keyword>
<dbReference type="SUPFAM" id="SSF46689">
    <property type="entry name" value="Homeodomain-like"/>
    <property type="match status" value="2"/>
</dbReference>
<feature type="domain" description="HTH araC/xylS-type" evidence="4">
    <location>
        <begin position="10"/>
        <end position="108"/>
    </location>
</feature>
<dbReference type="PROSITE" id="PS01124">
    <property type="entry name" value="HTH_ARAC_FAMILY_2"/>
    <property type="match status" value="1"/>
</dbReference>
<sequence length="267" mass="29225">MDEQTVHAVERAISFMRQNLADRITVDDMAQAAQFSKFYFTRLFQRVTGVSPARYLSALRLEKAMRLLLNSSSTVADISYQVGYNSPGTFSSRFRSSVGVSPITFRQLGGYTSHLAADSRVHRMDRLGATIRGSMRVTEGGRRGFTFVGLFRDPIPQGPPASCALLPGPGPFVLNDVPNGKWFVHAQSIAIGAEENVIVPKESADAPYVGSCGPIVMRRDASTIVVELLLRPQRTVDPPVLLAPVDVRSDAMRNFRAENVPDVVSVV</sequence>
<dbReference type="Proteomes" id="UP000270697">
    <property type="component" value="Unassembled WGS sequence"/>
</dbReference>
<dbReference type="EMBL" id="RBXX01000002">
    <property type="protein sequence ID" value="RKT87215.1"/>
    <property type="molecule type" value="Genomic_DNA"/>
</dbReference>
<dbReference type="GO" id="GO:0043565">
    <property type="term" value="F:sequence-specific DNA binding"/>
    <property type="evidence" value="ECO:0007669"/>
    <property type="project" value="InterPro"/>
</dbReference>
<dbReference type="EMBL" id="FOUP01000002">
    <property type="protein sequence ID" value="SFN04539.1"/>
    <property type="molecule type" value="Genomic_DNA"/>
</dbReference>
<dbReference type="PRINTS" id="PR00032">
    <property type="entry name" value="HTHARAC"/>
</dbReference>
<evidence type="ECO:0000259" key="4">
    <source>
        <dbReference type="PROSITE" id="PS01124"/>
    </source>
</evidence>
<dbReference type="PANTHER" id="PTHR46796">
    <property type="entry name" value="HTH-TYPE TRANSCRIPTIONAL ACTIVATOR RHAS-RELATED"/>
    <property type="match status" value="1"/>
</dbReference>
<dbReference type="InterPro" id="IPR018060">
    <property type="entry name" value="HTH_AraC"/>
</dbReference>
<proteinExistence type="predicted"/>
<evidence type="ECO:0000313" key="7">
    <source>
        <dbReference type="Proteomes" id="UP000199398"/>
    </source>
</evidence>
<dbReference type="Gene3D" id="1.10.10.60">
    <property type="entry name" value="Homeodomain-like"/>
    <property type="match status" value="2"/>
</dbReference>
<dbReference type="OrthoDB" id="9816011at2"/>
<evidence type="ECO:0000313" key="5">
    <source>
        <dbReference type="EMBL" id="RKT87215.1"/>
    </source>
</evidence>
<protein>
    <submittedName>
        <fullName evidence="5">AraC-like DNA-binding protein</fullName>
    </submittedName>
    <submittedName>
        <fullName evidence="6">AraC-type DNA-binding protein</fullName>
    </submittedName>
</protein>
<evidence type="ECO:0000313" key="6">
    <source>
        <dbReference type="EMBL" id="SFN04539.1"/>
    </source>
</evidence>
<dbReference type="PROSITE" id="PS00041">
    <property type="entry name" value="HTH_ARAC_FAMILY_1"/>
    <property type="match status" value="1"/>
</dbReference>
<keyword evidence="3" id="KW-0804">Transcription</keyword>